<dbReference type="Pfam" id="PF02687">
    <property type="entry name" value="FtsX"/>
    <property type="match status" value="1"/>
</dbReference>
<keyword evidence="14" id="KW-1185">Reference proteome</keyword>
<dbReference type="InterPro" id="IPR051125">
    <property type="entry name" value="ABC-4/HrtB_transporter"/>
</dbReference>
<comment type="subunit">
    <text evidence="3">The complex is composed of two ATP-binding proteins (HrtA), two transmembrane proteins (HrtB) and a solute-binding protein.</text>
</comment>
<keyword evidence="6" id="KW-1003">Cell membrane</keyword>
<evidence type="ECO:0000256" key="4">
    <source>
        <dbReference type="ARBA" id="ARBA00016962"/>
    </source>
</evidence>
<evidence type="ECO:0000259" key="12">
    <source>
        <dbReference type="Pfam" id="PF02687"/>
    </source>
</evidence>
<feature type="transmembrane region" description="Helical" evidence="11">
    <location>
        <begin position="290"/>
        <end position="320"/>
    </location>
</feature>
<dbReference type="OrthoDB" id="384327at2"/>
<evidence type="ECO:0000256" key="8">
    <source>
        <dbReference type="ARBA" id="ARBA00022989"/>
    </source>
</evidence>
<evidence type="ECO:0000256" key="6">
    <source>
        <dbReference type="ARBA" id="ARBA00022475"/>
    </source>
</evidence>
<dbReference type="EMBL" id="FXAZ01000008">
    <property type="protein sequence ID" value="SMG57477.1"/>
    <property type="molecule type" value="Genomic_DNA"/>
</dbReference>
<organism evidence="13 14">
    <name type="scientific">Paenibacillus aquistagni</name>
    <dbReference type="NCBI Taxonomy" id="1852522"/>
    <lineage>
        <taxon>Bacteria</taxon>
        <taxon>Bacillati</taxon>
        <taxon>Bacillota</taxon>
        <taxon>Bacilli</taxon>
        <taxon>Bacillales</taxon>
        <taxon>Paenibacillaceae</taxon>
        <taxon>Paenibacillus</taxon>
    </lineage>
</organism>
<comment type="subcellular location">
    <subcellularLocation>
        <location evidence="1">Cell membrane</location>
        <topology evidence="1">Multi-pass membrane protein</topology>
    </subcellularLocation>
</comment>
<evidence type="ECO:0000256" key="7">
    <source>
        <dbReference type="ARBA" id="ARBA00022692"/>
    </source>
</evidence>
<reference evidence="13 14" key="1">
    <citation type="submission" date="2017-04" db="EMBL/GenBank/DDBJ databases">
        <authorList>
            <person name="Afonso C.L."/>
            <person name="Miller P.J."/>
            <person name="Scott M.A."/>
            <person name="Spackman E."/>
            <person name="Goraichik I."/>
            <person name="Dimitrov K.M."/>
            <person name="Suarez D.L."/>
            <person name="Swayne D.E."/>
        </authorList>
    </citation>
    <scope>NUCLEOTIDE SEQUENCE [LARGE SCALE GENOMIC DNA]</scope>
    <source>
        <strain evidence="13 14">11</strain>
    </source>
</reference>
<comment type="function">
    <text evidence="10">Part of the ABC transporter complex hrt involved in hemin import. Responsible for the translocation of the substrate across the membrane.</text>
</comment>
<dbReference type="RefSeq" id="WP_085498118.1">
    <property type="nucleotide sequence ID" value="NZ_FXAZ01000008.1"/>
</dbReference>
<accession>A0A1X7LVI3</accession>
<dbReference type="PANTHER" id="PTHR43738">
    <property type="entry name" value="ABC TRANSPORTER, MEMBRANE PROTEIN"/>
    <property type="match status" value="1"/>
</dbReference>
<feature type="domain" description="ABC3 transporter permease C-terminal" evidence="12">
    <location>
        <begin position="249"/>
        <end position="359"/>
    </location>
</feature>
<evidence type="ECO:0000256" key="2">
    <source>
        <dbReference type="ARBA" id="ARBA00008697"/>
    </source>
</evidence>
<keyword evidence="9 11" id="KW-0472">Membrane</keyword>
<dbReference type="GO" id="GO:0005886">
    <property type="term" value="C:plasma membrane"/>
    <property type="evidence" value="ECO:0007669"/>
    <property type="project" value="UniProtKB-SubCell"/>
</dbReference>
<evidence type="ECO:0000313" key="13">
    <source>
        <dbReference type="EMBL" id="SMG57477.1"/>
    </source>
</evidence>
<evidence type="ECO:0000256" key="3">
    <source>
        <dbReference type="ARBA" id="ARBA00011131"/>
    </source>
</evidence>
<dbReference type="PANTHER" id="PTHR43738:SF1">
    <property type="entry name" value="HEMIN TRANSPORT SYSTEM PERMEASE PROTEIN HRTB-RELATED"/>
    <property type="match status" value="1"/>
</dbReference>
<feature type="transmembrane region" description="Helical" evidence="11">
    <location>
        <begin position="332"/>
        <end position="353"/>
    </location>
</feature>
<protein>
    <recommendedName>
        <fullName evidence="4">Putative hemin transport system permease protein HrtB</fullName>
    </recommendedName>
</protein>
<evidence type="ECO:0000256" key="9">
    <source>
        <dbReference type="ARBA" id="ARBA00023136"/>
    </source>
</evidence>
<proteinExistence type="inferred from homology"/>
<dbReference type="InterPro" id="IPR003838">
    <property type="entry name" value="ABC3_permease_C"/>
</dbReference>
<dbReference type="Proteomes" id="UP000193834">
    <property type="component" value="Unassembled WGS sequence"/>
</dbReference>
<evidence type="ECO:0000256" key="11">
    <source>
        <dbReference type="SAM" id="Phobius"/>
    </source>
</evidence>
<dbReference type="AlphaFoldDB" id="A0A1X7LVI3"/>
<keyword evidence="7 11" id="KW-0812">Transmembrane</keyword>
<evidence type="ECO:0000256" key="5">
    <source>
        <dbReference type="ARBA" id="ARBA00022448"/>
    </source>
</evidence>
<dbReference type="STRING" id="1852522.SAMN06295960_4419"/>
<keyword evidence="5" id="KW-0813">Transport</keyword>
<name>A0A1X7LVI3_9BACL</name>
<gene>
    <name evidence="13" type="ORF">SAMN06295960_4419</name>
</gene>
<evidence type="ECO:0000256" key="10">
    <source>
        <dbReference type="ARBA" id="ARBA00024973"/>
    </source>
</evidence>
<keyword evidence="8 11" id="KW-1133">Transmembrane helix</keyword>
<evidence type="ECO:0000256" key="1">
    <source>
        <dbReference type="ARBA" id="ARBA00004651"/>
    </source>
</evidence>
<evidence type="ECO:0000313" key="14">
    <source>
        <dbReference type="Proteomes" id="UP000193834"/>
    </source>
</evidence>
<comment type="similarity">
    <text evidence="2">Belongs to the ABC-4 integral membrane protein family. HrtB subfamily.</text>
</comment>
<feature type="transmembrane region" description="Helical" evidence="11">
    <location>
        <begin position="247"/>
        <end position="269"/>
    </location>
</feature>
<sequence length="368" mass="39511">MFLALREMKHAKLRYGLIGLIMVLIAWLVLFVSGLAAGLASDNAASIKHMNATHLVLQEESDHRLTRSALELSALDEVQQAVGEAESAALGVRMSTLTKEGETKKTDATFFAVDVNGMLAPKIIEGSMITDVTETEVVADASLKEEGFRLGDTIHDQATDLTYTIVGFTEGQSFSHSPVVFMNLKAWEQAQPKHGGADVGPLVQAIAMNTDNDTAAKVSAELEGVEVITKADAMQGIPGYKEEQGSLLMMIVFLFVIAAFVLAVFFYVITIQKMNQFGVLKAIGAKTTYLARNLIGQVLILSLVSLFISIALTYGVAYMLPASMPFDLSPMLTLGCSALFLVVALLGSLLSLYRVAKIDAIEAIGRAA</sequence>